<protein>
    <submittedName>
        <fullName evidence="1">Uncharacterized protein</fullName>
    </submittedName>
</protein>
<feature type="non-terminal residue" evidence="1">
    <location>
        <position position="1"/>
    </location>
</feature>
<evidence type="ECO:0000313" key="2">
    <source>
        <dbReference type="Proteomes" id="UP001642360"/>
    </source>
</evidence>
<comment type="caution">
    <text evidence="1">The sequence shown here is derived from an EMBL/GenBank/DDBJ whole genome shotgun (WGS) entry which is preliminary data.</text>
</comment>
<proteinExistence type="predicted"/>
<dbReference type="Proteomes" id="UP001642360">
    <property type="component" value="Unassembled WGS sequence"/>
</dbReference>
<name>A0ABC8UHF9_9AQUA</name>
<reference evidence="1 2" key="1">
    <citation type="submission" date="2024-02" db="EMBL/GenBank/DDBJ databases">
        <authorList>
            <person name="Vignale AGUSTIN F."/>
            <person name="Sosa J E."/>
            <person name="Modenutti C."/>
        </authorList>
    </citation>
    <scope>NUCLEOTIDE SEQUENCE [LARGE SCALE GENOMIC DNA]</scope>
</reference>
<organism evidence="1 2">
    <name type="scientific">Ilex paraguariensis</name>
    <name type="common">yerba mate</name>
    <dbReference type="NCBI Taxonomy" id="185542"/>
    <lineage>
        <taxon>Eukaryota</taxon>
        <taxon>Viridiplantae</taxon>
        <taxon>Streptophyta</taxon>
        <taxon>Embryophyta</taxon>
        <taxon>Tracheophyta</taxon>
        <taxon>Spermatophyta</taxon>
        <taxon>Magnoliopsida</taxon>
        <taxon>eudicotyledons</taxon>
        <taxon>Gunneridae</taxon>
        <taxon>Pentapetalae</taxon>
        <taxon>asterids</taxon>
        <taxon>campanulids</taxon>
        <taxon>Aquifoliales</taxon>
        <taxon>Aquifoliaceae</taxon>
        <taxon>Ilex</taxon>
    </lineage>
</organism>
<dbReference type="AlphaFoldDB" id="A0ABC8UHF9"/>
<dbReference type="EMBL" id="CAUOFW020007730">
    <property type="protein sequence ID" value="CAK9180481.1"/>
    <property type="molecule type" value="Genomic_DNA"/>
</dbReference>
<sequence>GWIKVEEYLLQFFDAIMSIDVCILADRSGLRVIGSLIADFAVKWDGAVLAPVCSSKKTQTNDVVCLASLKLKHMPNETPENCSLLPSPEKRNPNSHLTRCDVVCSNRWLLSSSLEQIDPAKDLHPRLYLCPFFPKLRYCTTKLII</sequence>
<accession>A0ABC8UHF9</accession>
<gene>
    <name evidence="1" type="ORF">ILEXP_LOCUS50481</name>
</gene>
<keyword evidence="2" id="KW-1185">Reference proteome</keyword>
<evidence type="ECO:0000313" key="1">
    <source>
        <dbReference type="EMBL" id="CAK9180481.1"/>
    </source>
</evidence>